<evidence type="ECO:0000313" key="3">
    <source>
        <dbReference type="EMBL" id="GJT70010.1"/>
    </source>
</evidence>
<gene>
    <name evidence="3" type="ORF">Tco_1029296</name>
</gene>
<reference evidence="3" key="1">
    <citation type="journal article" date="2022" name="Int. J. Mol. Sci.">
        <title>Draft Genome of Tanacetum Coccineum: Genomic Comparison of Closely Related Tanacetum-Family Plants.</title>
        <authorList>
            <person name="Yamashiro T."/>
            <person name="Shiraishi A."/>
            <person name="Nakayama K."/>
            <person name="Satake H."/>
        </authorList>
    </citation>
    <scope>NUCLEOTIDE SEQUENCE</scope>
</reference>
<dbReference type="InterPro" id="IPR000477">
    <property type="entry name" value="RT_dom"/>
</dbReference>
<comment type="caution">
    <text evidence="3">The sequence shown here is derived from an EMBL/GenBank/DDBJ whole genome shotgun (WGS) entry which is preliminary data.</text>
</comment>
<proteinExistence type="predicted"/>
<dbReference type="InterPro" id="IPR036691">
    <property type="entry name" value="Endo/exonu/phosph_ase_sf"/>
</dbReference>
<dbReference type="Pfam" id="PF03372">
    <property type="entry name" value="Exo_endo_phos"/>
    <property type="match status" value="1"/>
</dbReference>
<evidence type="ECO:0000313" key="4">
    <source>
        <dbReference type="Proteomes" id="UP001151760"/>
    </source>
</evidence>
<keyword evidence="3" id="KW-0548">Nucleotidyltransferase</keyword>
<protein>
    <submittedName>
        <fullName evidence="3">RNA-directed DNA polymerase, eukaryota</fullName>
    </submittedName>
</protein>
<accession>A0ABQ5G304</accession>
<sequence>MSTTMLSFAHVTTLSLHNVRRASTRLDIRAHGLKDEGRSSNLVDSNMKLLKDRIEVMRTKERLEKSCTVSNSFAVVLKSGPVNHNTVTESSPAIVLDDACIMERDFSCSLMGKMKDINALSNLFIILANEGASIGTIEGLPVKALTRNTYAKIIASWGELVDINESDNFSLSCIREAWMPEFKTVMENDTSSDEESEGNNENDRGLDNKHVSETSFAHENVDEFQMNFLSLNIQGLGNKAKKGWIQELNTKHRVNFVALQETKMEKMDLFSIKALWGNLSFDYAFSPSIGYSGGILCVWDPRLFVKDNSTVSDSFLAISGTWIPSSTKLLVISVYAPQDLTERRMLWDFIHHLIDSWDGECVLLGDFNEVRFEHERRGSLFNSHGANSFNNFITRTGLIDLPLEGYSFTWAHKSASKMSKLDRFLISEGLLALFPSISALCLDKHLSDHRPILLRELNVDYGPTPFRFFHSWSSRKGFDKMVEDSWKNSVCMESNSIIKLKKKLQSLKSSIKHWLAEDNQKSNEHKRNIQNRLIILDKIFDQGSCNDDLIHERSNLLKELQDFNKSSSLDMAQKAKIRWAIEGDENSKFFHGIINKKRSQLAIHGVLADGDWIVEPSLVKNEFLKHFATRFAAPSSSSITFDYQFPNRLTPDQIEDLERNVSYEEIKRAVWDCGISKSPGPDGFTFEFYRKYWSLIDHDVVAAVTSFFSTGSFPPGCNSSFITLIPKSQEAKMVKDFRPISLIGSMYKIITKVLANRLSLVISELVSDVQSAFVSNRHILDGPFILNELLSWCKHKKSKALIFKIDFEKAFDSVRWDYLDVVLANFGFGLKWRSWIQGCLNSAMGSILVNGSPTSEFKFSKGLKQGDPLSPFLFILIMESLHLSFNNVVNAGLYNGIQIDESLNLSHLFYADDVIFVGKWNSSNLSTIVNVLKWFYLASGLKINLNKSKLMGIGISHDVVASAAKSIGCSILHTPFNYLGVKVGGIMSRLSSWDDVIAKLSARLSKWKLKSLSIGGRLTLIKSVLSSLPLYYMSSFKVPKGVLSKMESIRRNFFNGVENAEKKMSLIGWNKILASKKNGGLGVSSFFAYNRALLFKWIWRFLANGASLWSRFISAIYGIRGALDNSSSYSRRSPWLDIVNEVRKLASKGIDLLSLVKKKVGNGEATSFWNDVWLGDFPLKQTYPRLYFLELDKHVSVASKLRANSLISSFRRSPRSGIEEEQLLLLISNTSSVILHNISDRWSWLLDPSGDFSVKSTREFIDDSMLSKTDVPTRWVKSIPIKINIFTWLNLSLRGLDIPSIICPLCSIAVESTSHLLFSCQLARQLMIKVVHWWELEYQDFHSYEDWLIWFKNLRVFKQLKDVFEGVCYISWWVI</sequence>
<evidence type="ECO:0000256" key="1">
    <source>
        <dbReference type="SAM" id="MobiDB-lite"/>
    </source>
</evidence>
<reference evidence="3" key="2">
    <citation type="submission" date="2022-01" db="EMBL/GenBank/DDBJ databases">
        <authorList>
            <person name="Yamashiro T."/>
            <person name="Shiraishi A."/>
            <person name="Satake H."/>
            <person name="Nakayama K."/>
        </authorList>
    </citation>
    <scope>NUCLEOTIDE SEQUENCE</scope>
</reference>
<dbReference type="CDD" id="cd01650">
    <property type="entry name" value="RT_nLTR_like"/>
    <property type="match status" value="1"/>
</dbReference>
<dbReference type="SUPFAM" id="SSF56672">
    <property type="entry name" value="DNA/RNA polymerases"/>
    <property type="match status" value="1"/>
</dbReference>
<feature type="compositionally biased region" description="Acidic residues" evidence="1">
    <location>
        <begin position="190"/>
        <end position="200"/>
    </location>
</feature>
<dbReference type="Pfam" id="PF00078">
    <property type="entry name" value="RVT_1"/>
    <property type="match status" value="1"/>
</dbReference>
<dbReference type="SUPFAM" id="SSF56219">
    <property type="entry name" value="DNase I-like"/>
    <property type="match status" value="1"/>
</dbReference>
<feature type="region of interest" description="Disordered" evidence="1">
    <location>
        <begin position="187"/>
        <end position="208"/>
    </location>
</feature>
<name>A0ABQ5G304_9ASTR</name>
<keyword evidence="4" id="KW-1185">Reference proteome</keyword>
<dbReference type="EMBL" id="BQNB010018039">
    <property type="protein sequence ID" value="GJT70010.1"/>
    <property type="molecule type" value="Genomic_DNA"/>
</dbReference>
<dbReference type="InterPro" id="IPR043502">
    <property type="entry name" value="DNA/RNA_pol_sf"/>
</dbReference>
<organism evidence="3 4">
    <name type="scientific">Tanacetum coccineum</name>
    <dbReference type="NCBI Taxonomy" id="301880"/>
    <lineage>
        <taxon>Eukaryota</taxon>
        <taxon>Viridiplantae</taxon>
        <taxon>Streptophyta</taxon>
        <taxon>Embryophyta</taxon>
        <taxon>Tracheophyta</taxon>
        <taxon>Spermatophyta</taxon>
        <taxon>Magnoliopsida</taxon>
        <taxon>eudicotyledons</taxon>
        <taxon>Gunneridae</taxon>
        <taxon>Pentapetalae</taxon>
        <taxon>asterids</taxon>
        <taxon>campanulids</taxon>
        <taxon>Asterales</taxon>
        <taxon>Asteraceae</taxon>
        <taxon>Asteroideae</taxon>
        <taxon>Anthemideae</taxon>
        <taxon>Anthemidinae</taxon>
        <taxon>Tanacetum</taxon>
    </lineage>
</organism>
<dbReference type="Gene3D" id="3.60.10.10">
    <property type="entry name" value="Endonuclease/exonuclease/phosphatase"/>
    <property type="match status" value="1"/>
</dbReference>
<dbReference type="Proteomes" id="UP001151760">
    <property type="component" value="Unassembled WGS sequence"/>
</dbReference>
<dbReference type="PANTHER" id="PTHR33116">
    <property type="entry name" value="REVERSE TRANSCRIPTASE ZINC-BINDING DOMAIN-CONTAINING PROTEIN-RELATED-RELATED"/>
    <property type="match status" value="1"/>
</dbReference>
<dbReference type="InterPro" id="IPR005135">
    <property type="entry name" value="Endo/exonuclease/phosphatase"/>
</dbReference>
<dbReference type="PROSITE" id="PS50878">
    <property type="entry name" value="RT_POL"/>
    <property type="match status" value="1"/>
</dbReference>
<keyword evidence="3" id="KW-0808">Transferase</keyword>
<dbReference type="GO" id="GO:0003964">
    <property type="term" value="F:RNA-directed DNA polymerase activity"/>
    <property type="evidence" value="ECO:0007669"/>
    <property type="project" value="UniProtKB-KW"/>
</dbReference>
<keyword evidence="3" id="KW-0695">RNA-directed DNA polymerase</keyword>
<feature type="domain" description="Reverse transcriptase" evidence="2">
    <location>
        <begin position="706"/>
        <end position="983"/>
    </location>
</feature>
<evidence type="ECO:0000259" key="2">
    <source>
        <dbReference type="PROSITE" id="PS50878"/>
    </source>
</evidence>
<dbReference type="PANTHER" id="PTHR33116:SF77">
    <property type="entry name" value="RNA-DIRECTED DNA POLYMERASE"/>
    <property type="match status" value="1"/>
</dbReference>